<proteinExistence type="predicted"/>
<organism evidence="1">
    <name type="scientific">mine drainage metagenome</name>
    <dbReference type="NCBI Taxonomy" id="410659"/>
    <lineage>
        <taxon>unclassified sequences</taxon>
        <taxon>metagenomes</taxon>
        <taxon>ecological metagenomes</taxon>
    </lineage>
</organism>
<comment type="caution">
    <text evidence="1">The sequence shown here is derived from an EMBL/GenBank/DDBJ whole genome shotgun (WGS) entry which is preliminary data.</text>
</comment>
<evidence type="ECO:0000313" key="1">
    <source>
        <dbReference type="EMBL" id="OIQ72375.1"/>
    </source>
</evidence>
<dbReference type="AlphaFoldDB" id="A0A1J5PX30"/>
<protein>
    <submittedName>
        <fullName evidence="1">Uncharacterized protein</fullName>
    </submittedName>
</protein>
<reference evidence="1" key="1">
    <citation type="submission" date="2016-10" db="EMBL/GenBank/DDBJ databases">
        <title>Sequence of Gallionella enrichment culture.</title>
        <authorList>
            <person name="Poehlein A."/>
            <person name="Muehling M."/>
            <person name="Daniel R."/>
        </authorList>
    </citation>
    <scope>NUCLEOTIDE SEQUENCE</scope>
</reference>
<sequence>MILADMKAFFRRLEQGSDEELMELRTKVADFATRFAGNPIEKRAKTLVNYLDEELLSRKINPRE</sequence>
<gene>
    <name evidence="1" type="ORF">GALL_459980</name>
</gene>
<name>A0A1J5PX30_9ZZZZ</name>
<dbReference type="EMBL" id="MLJW01003296">
    <property type="protein sequence ID" value="OIQ72375.1"/>
    <property type="molecule type" value="Genomic_DNA"/>
</dbReference>
<accession>A0A1J5PX30</accession>